<accession>A0A3B3D9Q5</accession>
<evidence type="ECO:0000256" key="1">
    <source>
        <dbReference type="SAM" id="SignalP"/>
    </source>
</evidence>
<name>A0A3B3D9Q5_ORYME</name>
<dbReference type="PaxDb" id="30732-ENSOMEP00000026234"/>
<organism evidence="2 3">
    <name type="scientific">Oryzias melastigma</name>
    <name type="common">Marine medaka</name>
    <dbReference type="NCBI Taxonomy" id="30732"/>
    <lineage>
        <taxon>Eukaryota</taxon>
        <taxon>Metazoa</taxon>
        <taxon>Chordata</taxon>
        <taxon>Craniata</taxon>
        <taxon>Vertebrata</taxon>
        <taxon>Euteleostomi</taxon>
        <taxon>Actinopterygii</taxon>
        <taxon>Neopterygii</taxon>
        <taxon>Teleostei</taxon>
        <taxon>Neoteleostei</taxon>
        <taxon>Acanthomorphata</taxon>
        <taxon>Ovalentaria</taxon>
        <taxon>Atherinomorphae</taxon>
        <taxon>Beloniformes</taxon>
        <taxon>Adrianichthyidae</taxon>
        <taxon>Oryziinae</taxon>
        <taxon>Oryzias</taxon>
    </lineage>
</organism>
<dbReference type="Ensembl" id="ENSOMET00000005067.1">
    <property type="protein sequence ID" value="ENSOMEP00000026234.1"/>
    <property type="gene ID" value="ENSOMEG00000007940.1"/>
</dbReference>
<proteinExistence type="predicted"/>
<dbReference type="GeneTree" id="ENSGT00940000179599"/>
<protein>
    <submittedName>
        <fullName evidence="2">Uncharacterized protein</fullName>
    </submittedName>
</protein>
<dbReference type="Proteomes" id="UP000261560">
    <property type="component" value="Unplaced"/>
</dbReference>
<evidence type="ECO:0000313" key="2">
    <source>
        <dbReference type="Ensembl" id="ENSOMEP00000026234.1"/>
    </source>
</evidence>
<keyword evidence="1" id="KW-0732">Signal</keyword>
<dbReference type="AlphaFoldDB" id="A0A3B3D9Q5"/>
<feature type="signal peptide" evidence="1">
    <location>
        <begin position="1"/>
        <end position="17"/>
    </location>
</feature>
<dbReference type="OMA" id="PMEHQRF"/>
<sequence>MLKLALVLGCLLSLTLAQPMEHQRVARSSSDSNSGSNSNEVSEFLLIQTLNVILSFFKATTTTATTTTAAGTTLSVNQLIAQLVALLG</sequence>
<reference evidence="2" key="1">
    <citation type="submission" date="2025-08" db="UniProtKB">
        <authorList>
            <consortium name="Ensembl"/>
        </authorList>
    </citation>
    <scope>IDENTIFICATION</scope>
</reference>
<reference evidence="2" key="2">
    <citation type="submission" date="2025-09" db="UniProtKB">
        <authorList>
            <consortium name="Ensembl"/>
        </authorList>
    </citation>
    <scope>IDENTIFICATION</scope>
</reference>
<feature type="chain" id="PRO_5017417255" evidence="1">
    <location>
        <begin position="18"/>
        <end position="88"/>
    </location>
</feature>
<keyword evidence="3" id="KW-1185">Reference proteome</keyword>
<evidence type="ECO:0000313" key="3">
    <source>
        <dbReference type="Proteomes" id="UP000261560"/>
    </source>
</evidence>